<protein>
    <submittedName>
        <fullName evidence="2">Uncharacterized protein</fullName>
    </submittedName>
</protein>
<evidence type="ECO:0000313" key="3">
    <source>
        <dbReference type="Proteomes" id="UP000015453"/>
    </source>
</evidence>
<name>S8DPH1_9LAMI</name>
<dbReference type="Gene3D" id="3.40.50.300">
    <property type="entry name" value="P-loop containing nucleotide triphosphate hydrolases"/>
    <property type="match status" value="1"/>
</dbReference>
<feature type="region of interest" description="Disordered" evidence="1">
    <location>
        <begin position="128"/>
        <end position="156"/>
    </location>
</feature>
<keyword evidence="3" id="KW-1185">Reference proteome</keyword>
<evidence type="ECO:0000313" key="2">
    <source>
        <dbReference type="EMBL" id="EPS61682.1"/>
    </source>
</evidence>
<dbReference type="AlphaFoldDB" id="S8DPH1"/>
<evidence type="ECO:0000256" key="1">
    <source>
        <dbReference type="SAM" id="MobiDB-lite"/>
    </source>
</evidence>
<dbReference type="Proteomes" id="UP000015453">
    <property type="component" value="Unassembled WGS sequence"/>
</dbReference>
<sequence>MEDSDAASEINTALALSPLSETIWKKAKTEKQQQQVGDVNGDTQTVLDRLNGYAEPGSITALMGPSGSGEIDDALDYSAGFGGIHTLESVGRSGKLKSLGSGIQSQEELCSRMNQLKLWEFSRLRGPVNEMRNEEKGRPPKLALSSASPRISSIAF</sequence>
<gene>
    <name evidence="2" type="ORF">M569_13112</name>
</gene>
<dbReference type="InterPro" id="IPR027417">
    <property type="entry name" value="P-loop_NTPase"/>
</dbReference>
<dbReference type="EMBL" id="AUSU01006661">
    <property type="protein sequence ID" value="EPS61682.1"/>
    <property type="molecule type" value="Genomic_DNA"/>
</dbReference>
<feature type="compositionally biased region" description="Polar residues" evidence="1">
    <location>
        <begin position="145"/>
        <end position="156"/>
    </location>
</feature>
<dbReference type="OrthoDB" id="1714495at2759"/>
<proteinExistence type="predicted"/>
<reference evidence="2 3" key="1">
    <citation type="journal article" date="2013" name="BMC Genomics">
        <title>The miniature genome of a carnivorous plant Genlisea aurea contains a low number of genes and short non-coding sequences.</title>
        <authorList>
            <person name="Leushkin E.V."/>
            <person name="Sutormin R.A."/>
            <person name="Nabieva E.R."/>
            <person name="Penin A.A."/>
            <person name="Kondrashov A.S."/>
            <person name="Logacheva M.D."/>
        </authorList>
    </citation>
    <scope>NUCLEOTIDE SEQUENCE [LARGE SCALE GENOMIC DNA]</scope>
</reference>
<comment type="caution">
    <text evidence="2">The sequence shown here is derived from an EMBL/GenBank/DDBJ whole genome shotgun (WGS) entry which is preliminary data.</text>
</comment>
<organism evidence="2 3">
    <name type="scientific">Genlisea aurea</name>
    <dbReference type="NCBI Taxonomy" id="192259"/>
    <lineage>
        <taxon>Eukaryota</taxon>
        <taxon>Viridiplantae</taxon>
        <taxon>Streptophyta</taxon>
        <taxon>Embryophyta</taxon>
        <taxon>Tracheophyta</taxon>
        <taxon>Spermatophyta</taxon>
        <taxon>Magnoliopsida</taxon>
        <taxon>eudicotyledons</taxon>
        <taxon>Gunneridae</taxon>
        <taxon>Pentapetalae</taxon>
        <taxon>asterids</taxon>
        <taxon>lamiids</taxon>
        <taxon>Lamiales</taxon>
        <taxon>Lentibulariaceae</taxon>
        <taxon>Genlisea</taxon>
    </lineage>
</organism>
<accession>S8DPH1</accession>